<dbReference type="Gene3D" id="1.25.10.10">
    <property type="entry name" value="Leucine-rich Repeat Variant"/>
    <property type="match status" value="1"/>
</dbReference>
<comment type="similarity">
    <text evidence="1">Belongs to the proteasome subunit S5B/HSM3 family.</text>
</comment>
<accession>A0A6G1S9N2</accession>
<dbReference type="PANTHER" id="PTHR13554:SF10">
    <property type="entry name" value="26S PROTEASOME NON-ATPASE REGULATORY SUBUNIT 5"/>
    <property type="match status" value="1"/>
</dbReference>
<dbReference type="Pfam" id="PF10508">
    <property type="entry name" value="Proteasom_PSMB"/>
    <property type="match status" value="1"/>
</dbReference>
<dbReference type="InterPro" id="IPR019538">
    <property type="entry name" value="PSMD5"/>
</dbReference>
<evidence type="ECO:0000256" key="1">
    <source>
        <dbReference type="ARBA" id="ARBA00006823"/>
    </source>
</evidence>
<dbReference type="SUPFAM" id="SSF48371">
    <property type="entry name" value="ARM repeat"/>
    <property type="match status" value="1"/>
</dbReference>
<sequence length="327" mass="37114">MKQDPAERLLEYENAVEQANRARDEPLSSDVVKRIEQLIEDSESTDDPVFQVNCLQLIADLACSPQAFKLLEEKQVPQKLIKLLQAEDPLIVPHALKLFYRANPALLEVKYKEVIDKICDYCQSDNRQLYDYAIDFLASLGRGGWAARKVLAGHPQFAEKCLKQLGTSIISSDSLIKSRALKCIHDLIEVHEDDPVADASTLSESFYFTIISGEHRMTNQLFALCKYPFMEIRVNALLVVGSIAGTEWGQKELASHPEFVTWILDRSTEKCKEGKEAKFEILKTLVKSRTATRHFKGEDYMKMRADFKKGPFHVGIAEEMLLDEKTG</sequence>
<dbReference type="GO" id="GO:0043248">
    <property type="term" value="P:proteasome assembly"/>
    <property type="evidence" value="ECO:0007669"/>
    <property type="project" value="InterPro"/>
</dbReference>
<proteinExistence type="inferred from homology"/>
<dbReference type="PANTHER" id="PTHR13554">
    <property type="entry name" value="26S PROTEASOME NON-ATPASE REGULATORY SUBUNIT 5-RELATED"/>
    <property type="match status" value="1"/>
</dbReference>
<name>A0A6G1S9N2_9ACAR</name>
<evidence type="ECO:0000313" key="3">
    <source>
        <dbReference type="EMBL" id="MDE47214.1"/>
    </source>
</evidence>
<dbReference type="AlphaFoldDB" id="A0A6G1S9N2"/>
<gene>
    <name evidence="3" type="primary">Psmd5</name>
    <name evidence="3" type="ORF">g.10481</name>
</gene>
<reference evidence="3" key="1">
    <citation type="submission" date="2018-10" db="EMBL/GenBank/DDBJ databases">
        <title>Transcriptome assembly of Aceria tosichella (Wheat curl mite) Type 2.</title>
        <authorList>
            <person name="Scully E.D."/>
            <person name="Geib S.M."/>
            <person name="Palmer N.A."/>
            <person name="Gupta A.K."/>
            <person name="Sarath G."/>
            <person name="Tatineni S."/>
        </authorList>
    </citation>
    <scope>NUCLEOTIDE SEQUENCE</scope>
    <source>
        <strain evidence="3">LincolnNE</strain>
    </source>
</reference>
<protein>
    <recommendedName>
        <fullName evidence="2">26S proteasome non-ATPase regulatory subunit 5</fullName>
    </recommendedName>
</protein>
<dbReference type="GO" id="GO:0000502">
    <property type="term" value="C:proteasome complex"/>
    <property type="evidence" value="ECO:0007669"/>
    <property type="project" value="UniProtKB-KW"/>
</dbReference>
<dbReference type="GO" id="GO:0005829">
    <property type="term" value="C:cytosol"/>
    <property type="evidence" value="ECO:0007669"/>
    <property type="project" value="TreeGrafter"/>
</dbReference>
<dbReference type="EMBL" id="GGYP01002443">
    <property type="protein sequence ID" value="MDE47214.1"/>
    <property type="molecule type" value="Transcribed_RNA"/>
</dbReference>
<evidence type="ECO:0000256" key="2">
    <source>
        <dbReference type="ARBA" id="ARBA00014933"/>
    </source>
</evidence>
<keyword evidence="3" id="KW-0647">Proteasome</keyword>
<dbReference type="InterPro" id="IPR011989">
    <property type="entry name" value="ARM-like"/>
</dbReference>
<dbReference type="InterPro" id="IPR016024">
    <property type="entry name" value="ARM-type_fold"/>
</dbReference>
<organism evidence="3">
    <name type="scientific">Aceria tosichella</name>
    <name type="common">wheat curl mite</name>
    <dbReference type="NCBI Taxonomy" id="561515"/>
    <lineage>
        <taxon>Eukaryota</taxon>
        <taxon>Metazoa</taxon>
        <taxon>Ecdysozoa</taxon>
        <taxon>Arthropoda</taxon>
        <taxon>Chelicerata</taxon>
        <taxon>Arachnida</taxon>
        <taxon>Acari</taxon>
        <taxon>Acariformes</taxon>
        <taxon>Trombidiformes</taxon>
        <taxon>Prostigmata</taxon>
        <taxon>Eupodina</taxon>
        <taxon>Eriophyoidea</taxon>
        <taxon>Eriophyidae</taxon>
        <taxon>Eriophyinae</taxon>
        <taxon>Aceriini</taxon>
        <taxon>Aceria</taxon>
    </lineage>
</organism>